<accession>H6L4Q0</accession>
<organism evidence="2 3">
    <name type="scientific">Saprospira grandis (strain Lewin)</name>
    <dbReference type="NCBI Taxonomy" id="984262"/>
    <lineage>
        <taxon>Bacteria</taxon>
        <taxon>Pseudomonadati</taxon>
        <taxon>Bacteroidota</taxon>
        <taxon>Saprospiria</taxon>
        <taxon>Saprospirales</taxon>
        <taxon>Saprospiraceae</taxon>
        <taxon>Saprospira</taxon>
    </lineage>
</organism>
<dbReference type="Proteomes" id="UP000007519">
    <property type="component" value="Chromosome"/>
</dbReference>
<proteinExistence type="predicted"/>
<dbReference type="STRING" id="984262.SGRA_1239"/>
<keyword evidence="3" id="KW-1185">Reference proteome</keyword>
<sequence length="108" mass="11955">MSKAVSFARLSYSNVDFSIGILQFFRLKKDFSRLKPALFWSILRWTGGEAAAKERSDAAEGWIAVAEGQTELFEQSEKSDGPSRPASCDTARPGQRPGQPQNKSIKLC</sequence>
<dbReference type="EMBL" id="CP002831">
    <property type="protein sequence ID" value="AFC23974.1"/>
    <property type="molecule type" value="Genomic_DNA"/>
</dbReference>
<dbReference type="AlphaFoldDB" id="H6L4Q0"/>
<gene>
    <name evidence="2" type="ordered locus">SGRA_1239</name>
</gene>
<protein>
    <submittedName>
        <fullName evidence="2">Uncharacterized protein</fullName>
    </submittedName>
</protein>
<evidence type="ECO:0000313" key="3">
    <source>
        <dbReference type="Proteomes" id="UP000007519"/>
    </source>
</evidence>
<feature type="compositionally biased region" description="Polar residues" evidence="1">
    <location>
        <begin position="98"/>
        <end position="108"/>
    </location>
</feature>
<reference evidence="2 3" key="1">
    <citation type="journal article" date="2012" name="Stand. Genomic Sci.">
        <title>Complete genome sequencing and analysis of Saprospira grandis str. Lewin, a predatory marine bacterium.</title>
        <authorList>
            <person name="Saw J.H."/>
            <person name="Yuryev A."/>
            <person name="Kanbe M."/>
            <person name="Hou S."/>
            <person name="Young A.G."/>
            <person name="Aizawa S."/>
            <person name="Alam M."/>
        </authorList>
    </citation>
    <scope>NUCLEOTIDE SEQUENCE [LARGE SCALE GENOMIC DNA]</scope>
    <source>
        <strain evidence="2 3">Lewin</strain>
    </source>
</reference>
<dbReference type="HOGENOM" id="CLU_2195091_0_0_10"/>
<name>H6L4Q0_SAPGL</name>
<dbReference type="KEGG" id="sgn:SGRA_1239"/>
<evidence type="ECO:0000313" key="2">
    <source>
        <dbReference type="EMBL" id="AFC23974.1"/>
    </source>
</evidence>
<feature type="region of interest" description="Disordered" evidence="1">
    <location>
        <begin position="73"/>
        <end position="108"/>
    </location>
</feature>
<evidence type="ECO:0000256" key="1">
    <source>
        <dbReference type="SAM" id="MobiDB-lite"/>
    </source>
</evidence>